<evidence type="ECO:0000259" key="7">
    <source>
        <dbReference type="PROSITE" id="PS51831"/>
    </source>
</evidence>
<dbReference type="InterPro" id="IPR003607">
    <property type="entry name" value="HD/PDEase_dom"/>
</dbReference>
<reference evidence="8 9" key="1">
    <citation type="submission" date="2019-10" db="EMBL/GenBank/DDBJ databases">
        <title>Alkaliphilus serpentinus sp. nov. and Alkaliphilus pronyensis sp. nov., two novel anaerobic alkaliphilic species isolated from the serpentinized-hosted hydrothermal field of the Prony Bay (New Caledonia).</title>
        <authorList>
            <person name="Postec A."/>
        </authorList>
    </citation>
    <scope>NUCLEOTIDE SEQUENCE [LARGE SCALE GENOMIC DNA]</scope>
    <source>
        <strain evidence="8 9">LacT</strain>
    </source>
</reference>
<dbReference type="GO" id="GO:0008803">
    <property type="term" value="F:bis(5'-nucleosyl)-tetraphosphatase (symmetrical) activity"/>
    <property type="evidence" value="ECO:0007669"/>
    <property type="project" value="UniProtKB-EC"/>
</dbReference>
<dbReference type="InterPro" id="IPR005249">
    <property type="entry name" value="YqeK"/>
</dbReference>
<evidence type="ECO:0000256" key="1">
    <source>
        <dbReference type="ARBA" id="ARBA00012506"/>
    </source>
</evidence>
<comment type="caution">
    <text evidence="8">The sequence shown here is derived from an EMBL/GenBank/DDBJ whole genome shotgun (WGS) entry which is preliminary data.</text>
</comment>
<dbReference type="EMBL" id="WBZB01000004">
    <property type="protein sequence ID" value="KAB3533117.1"/>
    <property type="molecule type" value="Genomic_DNA"/>
</dbReference>
<dbReference type="InterPro" id="IPR006675">
    <property type="entry name" value="HDIG_dom"/>
</dbReference>
<proteinExistence type="predicted"/>
<dbReference type="InterPro" id="IPR006674">
    <property type="entry name" value="HD_domain"/>
</dbReference>
<evidence type="ECO:0000313" key="9">
    <source>
        <dbReference type="Proteomes" id="UP000465601"/>
    </source>
</evidence>
<evidence type="ECO:0000256" key="6">
    <source>
        <dbReference type="ARBA" id="ARBA00049417"/>
    </source>
</evidence>
<protein>
    <recommendedName>
        <fullName evidence="1">bis(5'-nucleosyl)-tetraphosphatase (symmetrical)</fullName>
        <ecNumber evidence="1">3.6.1.41</ecNumber>
    </recommendedName>
</protein>
<evidence type="ECO:0000313" key="8">
    <source>
        <dbReference type="EMBL" id="KAB3533117.1"/>
    </source>
</evidence>
<keyword evidence="4" id="KW-0378">Hydrolase</keyword>
<organism evidence="8 9">
    <name type="scientific">Alkaliphilus serpentinus</name>
    <dbReference type="NCBI Taxonomy" id="1482731"/>
    <lineage>
        <taxon>Bacteria</taxon>
        <taxon>Bacillati</taxon>
        <taxon>Bacillota</taxon>
        <taxon>Clostridia</taxon>
        <taxon>Peptostreptococcales</taxon>
        <taxon>Natronincolaceae</taxon>
        <taxon>Alkaliphilus</taxon>
    </lineage>
</organism>
<comment type="catalytic activity">
    <reaction evidence="6">
        <text>P(1),P(4)-bis(5'-adenosyl) tetraphosphate + H2O = 2 ADP + 2 H(+)</text>
        <dbReference type="Rhea" id="RHEA:24252"/>
        <dbReference type="ChEBI" id="CHEBI:15377"/>
        <dbReference type="ChEBI" id="CHEBI:15378"/>
        <dbReference type="ChEBI" id="CHEBI:58141"/>
        <dbReference type="ChEBI" id="CHEBI:456216"/>
        <dbReference type="EC" id="3.6.1.41"/>
    </reaction>
</comment>
<dbReference type="GO" id="GO:0000166">
    <property type="term" value="F:nucleotide binding"/>
    <property type="evidence" value="ECO:0007669"/>
    <property type="project" value="UniProtKB-KW"/>
</dbReference>
<dbReference type="GO" id="GO:0046872">
    <property type="term" value="F:metal ion binding"/>
    <property type="evidence" value="ECO:0007669"/>
    <property type="project" value="UniProtKB-KW"/>
</dbReference>
<evidence type="ECO:0000256" key="3">
    <source>
        <dbReference type="ARBA" id="ARBA00022741"/>
    </source>
</evidence>
<dbReference type="AlphaFoldDB" id="A0A833HR87"/>
<name>A0A833HR87_9FIRM</name>
<keyword evidence="3" id="KW-0547">Nucleotide-binding</keyword>
<dbReference type="Proteomes" id="UP000465601">
    <property type="component" value="Unassembled WGS sequence"/>
</dbReference>
<dbReference type="OrthoDB" id="5295945at2"/>
<gene>
    <name evidence="8" type="ORF">F8153_00785</name>
</gene>
<dbReference type="PANTHER" id="PTHR35795:SF1">
    <property type="entry name" value="BIS(5'-NUCLEOSYL)-TETRAPHOSPHATASE, SYMMETRICAL"/>
    <property type="match status" value="1"/>
</dbReference>
<keyword evidence="9" id="KW-1185">Reference proteome</keyword>
<evidence type="ECO:0000256" key="5">
    <source>
        <dbReference type="ARBA" id="ARBA00023004"/>
    </source>
</evidence>
<dbReference type="NCBIfam" id="TIGR00488">
    <property type="entry name" value="bis(5'-nucleosyl)-tetraphosphatase (symmetrical) YqeK"/>
    <property type="match status" value="1"/>
</dbReference>
<dbReference type="RefSeq" id="WP_151864442.1">
    <property type="nucleotide sequence ID" value="NZ_WBZB01000004.1"/>
</dbReference>
<dbReference type="InterPro" id="IPR051094">
    <property type="entry name" value="Diverse_Catalytic_Enzymes"/>
</dbReference>
<dbReference type="NCBIfam" id="TIGR00277">
    <property type="entry name" value="HDIG"/>
    <property type="match status" value="1"/>
</dbReference>
<keyword evidence="5" id="KW-0408">Iron</keyword>
<sequence>MIKDKIVEVLNNIKNHMSEKRYLHTLGVVDAAVYLADKYGENIEEAKLAALLHDYAKDFTEEELKNYIHRNGIDVDEILIVAYQLLHGRVGAHIAKNRFHINNQDILNAIDNHTTGSRNMSNLEKIIYLADFIEVGRDYPGVDDLRIVAEESLDKAVLQALNNTIKYVLSIDKLLHPNTIYARNELMMKREKGE</sequence>
<dbReference type="PANTHER" id="PTHR35795">
    <property type="entry name" value="SLR1885 PROTEIN"/>
    <property type="match status" value="1"/>
</dbReference>
<dbReference type="Gene3D" id="1.10.3210.10">
    <property type="entry name" value="Hypothetical protein af1432"/>
    <property type="match status" value="1"/>
</dbReference>
<dbReference type="SUPFAM" id="SSF109604">
    <property type="entry name" value="HD-domain/PDEase-like"/>
    <property type="match status" value="1"/>
</dbReference>
<dbReference type="Pfam" id="PF01966">
    <property type="entry name" value="HD"/>
    <property type="match status" value="1"/>
</dbReference>
<evidence type="ECO:0000256" key="4">
    <source>
        <dbReference type="ARBA" id="ARBA00022801"/>
    </source>
</evidence>
<dbReference type="EC" id="3.6.1.41" evidence="1"/>
<keyword evidence="2" id="KW-0479">Metal-binding</keyword>
<dbReference type="PROSITE" id="PS51831">
    <property type="entry name" value="HD"/>
    <property type="match status" value="1"/>
</dbReference>
<dbReference type="CDD" id="cd00077">
    <property type="entry name" value="HDc"/>
    <property type="match status" value="1"/>
</dbReference>
<accession>A0A833HR87</accession>
<evidence type="ECO:0000256" key="2">
    <source>
        <dbReference type="ARBA" id="ARBA00022723"/>
    </source>
</evidence>
<feature type="domain" description="HD" evidence="7">
    <location>
        <begin position="21"/>
        <end position="136"/>
    </location>
</feature>
<dbReference type="SMART" id="SM00471">
    <property type="entry name" value="HDc"/>
    <property type="match status" value="1"/>
</dbReference>